<dbReference type="Pfam" id="PF01370">
    <property type="entry name" value="Epimerase"/>
    <property type="match status" value="1"/>
</dbReference>
<dbReference type="EMBL" id="CP003642">
    <property type="protein sequence ID" value="AFZ28016.1"/>
    <property type="molecule type" value="Genomic_DNA"/>
</dbReference>
<proteinExistence type="inferred from homology"/>
<dbReference type="STRING" id="56107.Cylst_6043"/>
<dbReference type="RefSeq" id="WP_015211249.1">
    <property type="nucleotide sequence ID" value="NC_019757.1"/>
</dbReference>
<comment type="similarity">
    <text evidence="1">Belongs to the NAD(P)-dependent epimerase/dehydratase family. SDR39U1 subfamily.</text>
</comment>
<name>K9X7F1_9NOST</name>
<dbReference type="SUPFAM" id="SSF51735">
    <property type="entry name" value="NAD(P)-binding Rossmann-fold domains"/>
    <property type="match status" value="1"/>
</dbReference>
<evidence type="ECO:0000259" key="2">
    <source>
        <dbReference type="Pfam" id="PF01370"/>
    </source>
</evidence>
<dbReference type="InterPro" id="IPR013549">
    <property type="entry name" value="DUF1731"/>
</dbReference>
<dbReference type="Gene3D" id="3.40.50.720">
    <property type="entry name" value="NAD(P)-binding Rossmann-like Domain"/>
    <property type="match status" value="1"/>
</dbReference>
<dbReference type="InterPro" id="IPR010099">
    <property type="entry name" value="SDR39U1"/>
</dbReference>
<dbReference type="CDD" id="cd05242">
    <property type="entry name" value="SDR_a8"/>
    <property type="match status" value="1"/>
</dbReference>
<organism evidence="4 5">
    <name type="scientific">Cylindrospermum stagnale PCC 7417</name>
    <dbReference type="NCBI Taxonomy" id="56107"/>
    <lineage>
        <taxon>Bacteria</taxon>
        <taxon>Bacillati</taxon>
        <taxon>Cyanobacteriota</taxon>
        <taxon>Cyanophyceae</taxon>
        <taxon>Nostocales</taxon>
        <taxon>Nostocaceae</taxon>
        <taxon>Cylindrospermum</taxon>
    </lineage>
</organism>
<evidence type="ECO:0000313" key="4">
    <source>
        <dbReference type="EMBL" id="AFZ28016.1"/>
    </source>
</evidence>
<dbReference type="KEGG" id="csg:Cylst_6043"/>
<dbReference type="OrthoDB" id="9801773at2"/>
<keyword evidence="5" id="KW-1185">Reference proteome</keyword>
<feature type="domain" description="DUF1731" evidence="3">
    <location>
        <begin position="258"/>
        <end position="304"/>
    </location>
</feature>
<dbReference type="NCBIfam" id="TIGR01777">
    <property type="entry name" value="yfcH"/>
    <property type="match status" value="1"/>
</dbReference>
<evidence type="ECO:0000313" key="5">
    <source>
        <dbReference type="Proteomes" id="UP000010475"/>
    </source>
</evidence>
<accession>K9X7F1</accession>
<evidence type="ECO:0000259" key="3">
    <source>
        <dbReference type="Pfam" id="PF08338"/>
    </source>
</evidence>
<sequence length="306" mass="32891">MKVAITGATGFVGSRLVERLHREGNRVLVLTRNTAFAQKIFPSEAFPNLEIIAYTAGVSGSWQDAIAGCDGVVNLAGEPIAEGRWTPERKQAILNSRKLGTQKIVEAIAKASPKTAVLVNASAIGYYGTSETATFDETSPNGEDFLAQVCQAWEAEAQLVKDAGVRLVILRFGIVLGNGGALGKMITPFKLFAGGPIGSGRQWFSWIHLDDMVSLILSALTKPEMEGVYNATAPNPVRMTDLSQTMGKVMHRPSWLPVPAVALEVLLGDGAIVVLEGQQVLPKRTLESGFKYQYPNLPSALTQILQ</sequence>
<dbReference type="PANTHER" id="PTHR11092:SF0">
    <property type="entry name" value="EPIMERASE FAMILY PROTEIN SDR39U1"/>
    <property type="match status" value="1"/>
</dbReference>
<reference evidence="4 5" key="1">
    <citation type="submission" date="2012-06" db="EMBL/GenBank/DDBJ databases">
        <title>Finished chromosome of genome of Cylindrospermum stagnale PCC 7417.</title>
        <authorList>
            <consortium name="US DOE Joint Genome Institute"/>
            <person name="Gugger M."/>
            <person name="Coursin T."/>
            <person name="Rippka R."/>
            <person name="Tandeau De Marsac N."/>
            <person name="Huntemann M."/>
            <person name="Wei C.-L."/>
            <person name="Han J."/>
            <person name="Detter J.C."/>
            <person name="Han C."/>
            <person name="Tapia R."/>
            <person name="Chen A."/>
            <person name="Kyrpides N."/>
            <person name="Mavromatis K."/>
            <person name="Markowitz V."/>
            <person name="Szeto E."/>
            <person name="Ivanova N."/>
            <person name="Pagani I."/>
            <person name="Pati A."/>
            <person name="Goodwin L."/>
            <person name="Nordberg H.P."/>
            <person name="Cantor M.N."/>
            <person name="Hua S.X."/>
            <person name="Woyke T."/>
            <person name="Kerfeld C.A."/>
        </authorList>
    </citation>
    <scope>NUCLEOTIDE SEQUENCE [LARGE SCALE GENOMIC DNA]</scope>
    <source>
        <strain evidence="4 5">PCC 7417</strain>
    </source>
</reference>
<gene>
    <name evidence="4" type="ORF">Cylst_6043</name>
</gene>
<protein>
    <submittedName>
        <fullName evidence="4">TIGR01777 family protein</fullName>
    </submittedName>
</protein>
<dbReference type="Proteomes" id="UP000010475">
    <property type="component" value="Chromosome"/>
</dbReference>
<dbReference type="AlphaFoldDB" id="K9X7F1"/>
<dbReference type="InterPro" id="IPR001509">
    <property type="entry name" value="Epimerase_deHydtase"/>
</dbReference>
<feature type="domain" description="NAD-dependent epimerase/dehydratase" evidence="2">
    <location>
        <begin position="3"/>
        <end position="230"/>
    </location>
</feature>
<dbReference type="PATRIC" id="fig|56107.3.peg.6639"/>
<dbReference type="HOGENOM" id="CLU_047373_0_3_3"/>
<dbReference type="Pfam" id="PF08338">
    <property type="entry name" value="DUF1731"/>
    <property type="match status" value="1"/>
</dbReference>
<dbReference type="PANTHER" id="PTHR11092">
    <property type="entry name" value="SUGAR NUCLEOTIDE EPIMERASE RELATED"/>
    <property type="match status" value="1"/>
</dbReference>
<evidence type="ECO:0000256" key="1">
    <source>
        <dbReference type="ARBA" id="ARBA00009353"/>
    </source>
</evidence>
<dbReference type="eggNOG" id="COG1090">
    <property type="taxonomic scope" value="Bacteria"/>
</dbReference>
<dbReference type="InterPro" id="IPR036291">
    <property type="entry name" value="NAD(P)-bd_dom_sf"/>
</dbReference>